<sequence>MTPSRPRSLGKGVQALIPSEIGSPADQAAALIAAVQDVRMPAALVQAAVLILEAASRPEPMDEAGRERAADLAMLFTRALDRDV</sequence>
<comment type="caution">
    <text evidence="1">The sequence shown here is derived from an EMBL/GenBank/DDBJ whole genome shotgun (WGS) entry which is preliminary data.</text>
</comment>
<keyword evidence="2" id="KW-1185">Reference proteome</keyword>
<dbReference type="AlphaFoldDB" id="A0A9X7JRC3"/>
<organism evidence="1 2">
    <name type="scientific">Streptosporangium nondiastaticum</name>
    <dbReference type="NCBI Taxonomy" id="35764"/>
    <lineage>
        <taxon>Bacteria</taxon>
        <taxon>Bacillati</taxon>
        <taxon>Actinomycetota</taxon>
        <taxon>Actinomycetes</taxon>
        <taxon>Streptosporangiales</taxon>
        <taxon>Streptosporangiaceae</taxon>
        <taxon>Streptosporangium</taxon>
    </lineage>
</organism>
<reference evidence="1 2" key="1">
    <citation type="submission" date="2018-03" db="EMBL/GenBank/DDBJ databases">
        <title>Chitinolytic properties of Streptosporangium nondiastaticum TBG75A20.</title>
        <authorList>
            <person name="Gayathri V."/>
            <person name="Shiburaj S."/>
        </authorList>
    </citation>
    <scope>NUCLEOTIDE SEQUENCE [LARGE SCALE GENOMIC DNA]</scope>
    <source>
        <strain evidence="1 2">TBG75A20</strain>
    </source>
</reference>
<proteinExistence type="predicted"/>
<name>A0A9X7JRC3_9ACTN</name>
<evidence type="ECO:0000313" key="2">
    <source>
        <dbReference type="Proteomes" id="UP000242427"/>
    </source>
</evidence>
<accession>A0A9X7JRC3</accession>
<gene>
    <name evidence="1" type="ORF">B7P34_12190</name>
</gene>
<evidence type="ECO:0000313" key="1">
    <source>
        <dbReference type="EMBL" id="PSJ28489.1"/>
    </source>
</evidence>
<protein>
    <submittedName>
        <fullName evidence="1">Uncharacterized protein</fullName>
    </submittedName>
</protein>
<dbReference type="EMBL" id="PXWG01000022">
    <property type="protein sequence ID" value="PSJ28489.1"/>
    <property type="molecule type" value="Genomic_DNA"/>
</dbReference>
<dbReference type="Proteomes" id="UP000242427">
    <property type="component" value="Unassembled WGS sequence"/>
</dbReference>